<dbReference type="KEGG" id="mtar:DF168_00088"/>
<accession>A0A2Z4ADK0</accession>
<sequence length="100" mass="11255">MPLVQDILVLFQTTPGLDSDAIGWSRYEASKGIRISDLADEADPPYLNAMEAMRDGWQVIQMSEVKPRSADDAYEDGPLPYQTVLAKNRELQDEKAKLKK</sequence>
<dbReference type="AlphaFoldDB" id="A0A2Z4ADK0"/>
<reference evidence="1 2" key="1">
    <citation type="submission" date="2018-06" db="EMBL/GenBank/DDBJ databases">
        <title>Draft Genome Sequence of a Novel Marine Bacterium Related to the Verrucomicrobia.</title>
        <authorList>
            <person name="Vosseberg J."/>
            <person name="Martijn J."/>
            <person name="Ettema T.J.G."/>
        </authorList>
    </citation>
    <scope>NUCLEOTIDE SEQUENCE [LARGE SCALE GENOMIC DNA]</scope>
    <source>
        <strain evidence="1">TARA_B100001123</strain>
    </source>
</reference>
<organism evidence="1 2">
    <name type="scientific">Candidatus Moanibacter tarae</name>
    <dbReference type="NCBI Taxonomy" id="2200854"/>
    <lineage>
        <taxon>Bacteria</taxon>
        <taxon>Pseudomonadati</taxon>
        <taxon>Verrucomicrobiota</taxon>
        <taxon>Opitutia</taxon>
        <taxon>Puniceicoccales</taxon>
        <taxon>Puniceicoccales incertae sedis</taxon>
        <taxon>Candidatus Moanibacter</taxon>
    </lineage>
</organism>
<evidence type="ECO:0000313" key="2">
    <source>
        <dbReference type="Proteomes" id="UP000247465"/>
    </source>
</evidence>
<dbReference type="EMBL" id="CP029803">
    <property type="protein sequence ID" value="AWT58916.1"/>
    <property type="molecule type" value="Genomic_DNA"/>
</dbReference>
<evidence type="ECO:0000313" key="1">
    <source>
        <dbReference type="EMBL" id="AWT58916.1"/>
    </source>
</evidence>
<proteinExistence type="predicted"/>
<protein>
    <submittedName>
        <fullName evidence="1">Uncharacterized protein</fullName>
    </submittedName>
</protein>
<gene>
    <name evidence="1" type="ORF">DF168_00088</name>
</gene>
<name>A0A2Z4ADK0_9BACT</name>
<dbReference type="Proteomes" id="UP000247465">
    <property type="component" value="Chromosome"/>
</dbReference>